<dbReference type="PANTHER" id="PTHR47992">
    <property type="entry name" value="PROTEIN PHOSPHATASE"/>
    <property type="match status" value="1"/>
</dbReference>
<dbReference type="PROSITE" id="PS51746">
    <property type="entry name" value="PPM_2"/>
    <property type="match status" value="1"/>
</dbReference>
<feature type="compositionally biased region" description="Polar residues" evidence="1">
    <location>
        <begin position="64"/>
        <end position="83"/>
    </location>
</feature>
<accession>A0A7S3BCV2</accession>
<reference evidence="3" key="1">
    <citation type="submission" date="2021-01" db="EMBL/GenBank/DDBJ databases">
        <authorList>
            <person name="Corre E."/>
            <person name="Pelletier E."/>
            <person name="Niang G."/>
            <person name="Scheremetjew M."/>
            <person name="Finn R."/>
            <person name="Kale V."/>
            <person name="Holt S."/>
            <person name="Cochrane G."/>
            <person name="Meng A."/>
            <person name="Brown T."/>
            <person name="Cohen L."/>
        </authorList>
    </citation>
    <scope>NUCLEOTIDE SEQUENCE</scope>
    <source>
        <strain evidence="3">CCMP281</strain>
    </source>
</reference>
<dbReference type="Pfam" id="PF00481">
    <property type="entry name" value="PP2C"/>
    <property type="match status" value="1"/>
</dbReference>
<proteinExistence type="predicted"/>
<dbReference type="Gene3D" id="3.60.40.10">
    <property type="entry name" value="PPM-type phosphatase domain"/>
    <property type="match status" value="1"/>
</dbReference>
<dbReference type="CDD" id="cd00143">
    <property type="entry name" value="PP2Cc"/>
    <property type="match status" value="1"/>
</dbReference>
<dbReference type="SMART" id="SM00332">
    <property type="entry name" value="PP2Cc"/>
    <property type="match status" value="1"/>
</dbReference>
<dbReference type="InterPro" id="IPR015655">
    <property type="entry name" value="PP2C"/>
</dbReference>
<evidence type="ECO:0000256" key="1">
    <source>
        <dbReference type="SAM" id="MobiDB-lite"/>
    </source>
</evidence>
<protein>
    <recommendedName>
        <fullName evidence="2">PPM-type phosphatase domain-containing protein</fullName>
    </recommendedName>
</protein>
<feature type="compositionally biased region" description="Basic and acidic residues" evidence="1">
    <location>
        <begin position="44"/>
        <end position="59"/>
    </location>
</feature>
<dbReference type="AlphaFoldDB" id="A0A7S3BCV2"/>
<dbReference type="InterPro" id="IPR001932">
    <property type="entry name" value="PPM-type_phosphatase-like_dom"/>
</dbReference>
<dbReference type="EMBL" id="HBHX01052182">
    <property type="protein sequence ID" value="CAE0131689.1"/>
    <property type="molecule type" value="Transcribed_RNA"/>
</dbReference>
<sequence length="489" mass="52529">MGCVGSKNASNVVVEKKGADADNGQAGVEDQSESPWLPASKKPPTVEEARSGKAAERGPRLSVKYQTKEMTGSGRLTNNSRRSSLPFDRSRIGTHTRHGLMPGPRGHSAAKINQDRGVVCWPFNGSYNQALLCVFDGHGSKGEKASEFCMKSIPDMLEQDAAALKADPNECISRNVIKMDEMLLNGELGRTAMTCGTTSTIVYMRGDQCWVAASGDSRCVKGARVNGAIQAQDLSHDHKPENPGERERIVARGGTVSSSSQGRPSRVWANGRIGLAMSRSIGDGECKLVGVIPDPEIVQVTLAPPVAPATEGDAFIIVASDGVWEFIPSQEACEIVAGFSNATDSCTALVKEAADRWRRFEGSYRDDITAIVVYLPFLEAEWPDEDALESTRESETHADEGNIYINMGMAGLSKQSVSGNDLAAPLIKKGSMPSDTTGSPEAKSRTPSDDTEDFAARRLSVHNPFDEDWNDDEGEEEEGGEDEKTKGSA</sequence>
<name>A0A7S3BCV2_9EUKA</name>
<evidence type="ECO:0000313" key="3">
    <source>
        <dbReference type="EMBL" id="CAE0131689.1"/>
    </source>
</evidence>
<dbReference type="InterPro" id="IPR036457">
    <property type="entry name" value="PPM-type-like_dom_sf"/>
</dbReference>
<feature type="domain" description="PPM-type phosphatase" evidence="2">
    <location>
        <begin position="97"/>
        <end position="375"/>
    </location>
</feature>
<organism evidence="3">
    <name type="scientific">Haptolina ericina</name>
    <dbReference type="NCBI Taxonomy" id="156174"/>
    <lineage>
        <taxon>Eukaryota</taxon>
        <taxon>Haptista</taxon>
        <taxon>Haptophyta</taxon>
        <taxon>Prymnesiophyceae</taxon>
        <taxon>Prymnesiales</taxon>
        <taxon>Prymnesiaceae</taxon>
        <taxon>Haptolina</taxon>
    </lineage>
</organism>
<gene>
    <name evidence="3" type="ORF">HERI1096_LOCUS28817</name>
</gene>
<feature type="compositionally biased region" description="Acidic residues" evidence="1">
    <location>
        <begin position="466"/>
        <end position="481"/>
    </location>
</feature>
<dbReference type="GO" id="GO:0004722">
    <property type="term" value="F:protein serine/threonine phosphatase activity"/>
    <property type="evidence" value="ECO:0007669"/>
    <property type="project" value="InterPro"/>
</dbReference>
<feature type="region of interest" description="Disordered" evidence="1">
    <location>
        <begin position="425"/>
        <end position="489"/>
    </location>
</feature>
<dbReference type="SUPFAM" id="SSF81606">
    <property type="entry name" value="PP2C-like"/>
    <property type="match status" value="1"/>
</dbReference>
<feature type="region of interest" description="Disordered" evidence="1">
    <location>
        <begin position="1"/>
        <end position="107"/>
    </location>
</feature>
<evidence type="ECO:0000259" key="2">
    <source>
        <dbReference type="PROSITE" id="PS51746"/>
    </source>
</evidence>